<reference evidence="1" key="1">
    <citation type="journal article" date="2014" name="Int. J. Syst. Evol. Microbiol.">
        <title>Complete genome sequence of Corynebacterium casei LMG S-19264T (=DSM 44701T), isolated from a smear-ripened cheese.</title>
        <authorList>
            <consortium name="US DOE Joint Genome Institute (JGI-PGF)"/>
            <person name="Walter F."/>
            <person name="Albersmeier A."/>
            <person name="Kalinowski J."/>
            <person name="Ruckert C."/>
        </authorList>
    </citation>
    <scope>NUCLEOTIDE SEQUENCE</scope>
    <source>
        <strain evidence="1">JCM 5069</strain>
    </source>
</reference>
<evidence type="ECO:0000313" key="1">
    <source>
        <dbReference type="EMBL" id="GHH83845.1"/>
    </source>
</evidence>
<name>A0A919L3Q9_9ACTN</name>
<gene>
    <name evidence="1" type="ORF">GCM10018793_46920</name>
</gene>
<dbReference type="AlphaFoldDB" id="A0A919L3Q9"/>
<dbReference type="Proteomes" id="UP000603708">
    <property type="component" value="Unassembled WGS sequence"/>
</dbReference>
<organism evidence="1 2">
    <name type="scientific">Streptomyces sulfonofaciens</name>
    <dbReference type="NCBI Taxonomy" id="68272"/>
    <lineage>
        <taxon>Bacteria</taxon>
        <taxon>Bacillati</taxon>
        <taxon>Actinomycetota</taxon>
        <taxon>Actinomycetes</taxon>
        <taxon>Kitasatosporales</taxon>
        <taxon>Streptomycetaceae</taxon>
        <taxon>Streptomyces</taxon>
    </lineage>
</organism>
<accession>A0A919L3Q9</accession>
<dbReference type="EMBL" id="BNCD01000014">
    <property type="protein sequence ID" value="GHH83845.1"/>
    <property type="molecule type" value="Genomic_DNA"/>
</dbReference>
<dbReference type="Gene3D" id="3.30.1360.120">
    <property type="entry name" value="Probable tRNA modification gtpase trme, domain 1"/>
    <property type="match status" value="1"/>
</dbReference>
<keyword evidence="2" id="KW-1185">Reference proteome</keyword>
<dbReference type="SUPFAM" id="SSF103025">
    <property type="entry name" value="Folate-binding domain"/>
    <property type="match status" value="1"/>
</dbReference>
<sequence length="116" mass="13104">MSAKKLQDVLDHQSHHMVNLWVSGPDALKLFTGTGINSTAKFPVDSTKQFVPVSPEGGVIGDGIVPARRGGVRLRRTRSRRQLADVHGRTRLRRRHPVRRRASWILAPIRWSGRRV</sequence>
<dbReference type="InterPro" id="IPR027266">
    <property type="entry name" value="TrmE/GcvT-like"/>
</dbReference>
<comment type="caution">
    <text evidence="1">The sequence shown here is derived from an EMBL/GenBank/DDBJ whole genome shotgun (WGS) entry which is preliminary data.</text>
</comment>
<dbReference type="RefSeq" id="WP_229924861.1">
    <property type="nucleotide sequence ID" value="NZ_BNCD01000014.1"/>
</dbReference>
<evidence type="ECO:0000313" key="2">
    <source>
        <dbReference type="Proteomes" id="UP000603708"/>
    </source>
</evidence>
<proteinExistence type="predicted"/>
<protein>
    <submittedName>
        <fullName evidence="1">Uncharacterized protein</fullName>
    </submittedName>
</protein>
<reference evidence="1" key="2">
    <citation type="submission" date="2020-09" db="EMBL/GenBank/DDBJ databases">
        <authorList>
            <person name="Sun Q."/>
            <person name="Ohkuma M."/>
        </authorList>
    </citation>
    <scope>NUCLEOTIDE SEQUENCE</scope>
    <source>
        <strain evidence="1">JCM 5069</strain>
    </source>
</reference>